<proteinExistence type="predicted"/>
<evidence type="ECO:0008006" key="4">
    <source>
        <dbReference type="Google" id="ProtNLM"/>
    </source>
</evidence>
<keyword evidence="1" id="KW-0732">Signal</keyword>
<reference evidence="2" key="2">
    <citation type="submission" date="2015-06" db="UniProtKB">
        <authorList>
            <consortium name="EnsemblProtists"/>
        </authorList>
    </citation>
    <scope>IDENTIFICATION</scope>
    <source>
        <strain evidence="2">Emoy2</strain>
    </source>
</reference>
<keyword evidence="3" id="KW-1185">Reference proteome</keyword>
<accession>M4BHY7</accession>
<sequence>MLMFITIASFCQVLSKSQCGQGAAPRDAKDYGSGSTCSLVSDALGHDSADMQNFSRFRTTSACFLARNFIKSTADQKKELQAVKATNNDLKFVAFLRIRDSDADRRPDRKVPVRQGSNLGGAAEFLQVAPNIVEVVRRPHHRRPRARVPVQEERVAIPFYGRQRARFVVHAGSTVYWRGTAKGHLPTAGGCSV</sequence>
<organism evidence="2 3">
    <name type="scientific">Hyaloperonospora arabidopsidis (strain Emoy2)</name>
    <name type="common">Downy mildew agent</name>
    <name type="synonym">Peronospora arabidopsidis</name>
    <dbReference type="NCBI Taxonomy" id="559515"/>
    <lineage>
        <taxon>Eukaryota</taxon>
        <taxon>Sar</taxon>
        <taxon>Stramenopiles</taxon>
        <taxon>Oomycota</taxon>
        <taxon>Peronosporomycetes</taxon>
        <taxon>Peronosporales</taxon>
        <taxon>Peronosporaceae</taxon>
        <taxon>Hyaloperonospora</taxon>
    </lineage>
</organism>
<dbReference type="EMBL" id="JH598278">
    <property type="status" value="NOT_ANNOTATED_CDS"/>
    <property type="molecule type" value="Genomic_DNA"/>
</dbReference>
<dbReference type="InParanoid" id="M4BHY7"/>
<dbReference type="Proteomes" id="UP000011713">
    <property type="component" value="Unassembled WGS sequence"/>
</dbReference>
<dbReference type="EnsemblProtists" id="HpaT806013">
    <property type="protein sequence ID" value="HpaP806013"/>
    <property type="gene ID" value="HpaG806013"/>
</dbReference>
<dbReference type="HOGENOM" id="CLU_1411260_0_0_1"/>
<evidence type="ECO:0000313" key="3">
    <source>
        <dbReference type="Proteomes" id="UP000011713"/>
    </source>
</evidence>
<feature type="chain" id="PRO_5013311421" description="RxLR effector candidate protein" evidence="1">
    <location>
        <begin position="16"/>
        <end position="193"/>
    </location>
</feature>
<evidence type="ECO:0000313" key="2">
    <source>
        <dbReference type="EnsemblProtists" id="HpaP806013"/>
    </source>
</evidence>
<dbReference type="VEuPathDB" id="FungiDB:HpaG806013"/>
<reference evidence="3" key="1">
    <citation type="journal article" date="2010" name="Science">
        <title>Signatures of adaptation to obligate biotrophy in the Hyaloperonospora arabidopsidis genome.</title>
        <authorList>
            <person name="Baxter L."/>
            <person name="Tripathy S."/>
            <person name="Ishaque N."/>
            <person name="Boot N."/>
            <person name="Cabral A."/>
            <person name="Kemen E."/>
            <person name="Thines M."/>
            <person name="Ah-Fong A."/>
            <person name="Anderson R."/>
            <person name="Badejoko W."/>
            <person name="Bittner-Eddy P."/>
            <person name="Boore J.L."/>
            <person name="Chibucos M.C."/>
            <person name="Coates M."/>
            <person name="Dehal P."/>
            <person name="Delehaunty K."/>
            <person name="Dong S."/>
            <person name="Downton P."/>
            <person name="Dumas B."/>
            <person name="Fabro G."/>
            <person name="Fronick C."/>
            <person name="Fuerstenberg S.I."/>
            <person name="Fulton L."/>
            <person name="Gaulin E."/>
            <person name="Govers F."/>
            <person name="Hughes L."/>
            <person name="Humphray S."/>
            <person name="Jiang R.H."/>
            <person name="Judelson H."/>
            <person name="Kamoun S."/>
            <person name="Kyung K."/>
            <person name="Meijer H."/>
            <person name="Minx P."/>
            <person name="Morris P."/>
            <person name="Nelson J."/>
            <person name="Phuntumart V."/>
            <person name="Qutob D."/>
            <person name="Rehmany A."/>
            <person name="Rougon-Cardoso A."/>
            <person name="Ryden P."/>
            <person name="Torto-Alalibo T."/>
            <person name="Studholme D."/>
            <person name="Wang Y."/>
            <person name="Win J."/>
            <person name="Wood J."/>
            <person name="Clifton S.W."/>
            <person name="Rogers J."/>
            <person name="Van den Ackerveken G."/>
            <person name="Jones J.D."/>
            <person name="McDowell J.M."/>
            <person name="Beynon J."/>
            <person name="Tyler B.M."/>
        </authorList>
    </citation>
    <scope>NUCLEOTIDE SEQUENCE [LARGE SCALE GENOMIC DNA]</scope>
    <source>
        <strain evidence="3">Emoy2</strain>
    </source>
</reference>
<protein>
    <recommendedName>
        <fullName evidence="4">RxLR effector candidate protein</fullName>
    </recommendedName>
</protein>
<dbReference type="AlphaFoldDB" id="M4BHY7"/>
<evidence type="ECO:0000256" key="1">
    <source>
        <dbReference type="SAM" id="SignalP"/>
    </source>
</evidence>
<feature type="signal peptide" evidence="1">
    <location>
        <begin position="1"/>
        <end position="15"/>
    </location>
</feature>
<name>M4BHY7_HYAAE</name>